<evidence type="ECO:0000256" key="4">
    <source>
        <dbReference type="ARBA" id="ARBA00011750"/>
    </source>
</evidence>
<dbReference type="GO" id="GO:0046872">
    <property type="term" value="F:metal ion binding"/>
    <property type="evidence" value="ECO:0007669"/>
    <property type="project" value="InterPro"/>
</dbReference>
<reference evidence="16 17" key="1">
    <citation type="submission" date="2013-04" db="EMBL/GenBank/DDBJ databases">
        <title>Oceanococcus atlanticus 22II-S10r2 Genome Sequencing.</title>
        <authorList>
            <person name="Lai Q."/>
            <person name="Li G."/>
            <person name="Shao Z."/>
        </authorList>
    </citation>
    <scope>NUCLEOTIDE SEQUENCE [LARGE SCALE GENOMIC DNA]</scope>
    <source>
        <strain evidence="16 17">22II-S10r2</strain>
    </source>
</reference>
<comment type="subunit">
    <text evidence="4">Acetyl-CoA carboxylase is a heterohexamer of biotin carboxyl carrier protein, biotin carboxylase and the two subunits of carboxyl transferase in a 2:2 complex.</text>
</comment>
<dbReference type="SUPFAM" id="SSF52440">
    <property type="entry name" value="PreATP-grasp domain"/>
    <property type="match status" value="1"/>
</dbReference>
<keyword evidence="17" id="KW-1185">Reference proteome</keyword>
<keyword evidence="9" id="KW-0092">Biotin</keyword>
<evidence type="ECO:0000256" key="9">
    <source>
        <dbReference type="ARBA" id="ARBA00023267"/>
    </source>
</evidence>
<dbReference type="Gene3D" id="3.30.470.20">
    <property type="entry name" value="ATP-grasp fold, B domain"/>
    <property type="match status" value="1"/>
</dbReference>
<evidence type="ECO:0000259" key="15">
    <source>
        <dbReference type="PROSITE" id="PS50979"/>
    </source>
</evidence>
<evidence type="ECO:0000313" key="16">
    <source>
        <dbReference type="EMBL" id="ORE86198.1"/>
    </source>
</evidence>
<dbReference type="InterPro" id="IPR005479">
    <property type="entry name" value="CPAse_ATP-bd"/>
</dbReference>
<dbReference type="OrthoDB" id="9763189at2"/>
<dbReference type="SUPFAM" id="SSF51230">
    <property type="entry name" value="Single hybrid motif"/>
    <property type="match status" value="1"/>
</dbReference>
<evidence type="ECO:0000256" key="5">
    <source>
        <dbReference type="ARBA" id="ARBA00017242"/>
    </source>
</evidence>
<keyword evidence="8 12" id="KW-0067">ATP-binding</keyword>
<dbReference type="SMART" id="SM00878">
    <property type="entry name" value="Biotin_carb_C"/>
    <property type="match status" value="1"/>
</dbReference>
<dbReference type="PANTHER" id="PTHR18866">
    <property type="entry name" value="CARBOXYLASE:PYRUVATE/ACETYL-COA/PROPIONYL-COA CARBOXYLASE"/>
    <property type="match status" value="1"/>
</dbReference>
<dbReference type="InterPro" id="IPR005481">
    <property type="entry name" value="BC-like_N"/>
</dbReference>
<evidence type="ECO:0000256" key="7">
    <source>
        <dbReference type="ARBA" id="ARBA00022741"/>
    </source>
</evidence>
<dbReference type="PROSITE" id="PS50968">
    <property type="entry name" value="BIOTINYL_LIPOYL"/>
    <property type="match status" value="1"/>
</dbReference>
<comment type="catalytic activity">
    <reaction evidence="11">
        <text>N(6)-biotinyl-L-lysyl-[protein] + hydrogencarbonate + ATP = N(6)-carboxybiotinyl-L-lysyl-[protein] + ADP + phosphate + H(+)</text>
        <dbReference type="Rhea" id="RHEA:13501"/>
        <dbReference type="Rhea" id="RHEA-COMP:10505"/>
        <dbReference type="Rhea" id="RHEA-COMP:10506"/>
        <dbReference type="ChEBI" id="CHEBI:15378"/>
        <dbReference type="ChEBI" id="CHEBI:17544"/>
        <dbReference type="ChEBI" id="CHEBI:30616"/>
        <dbReference type="ChEBI" id="CHEBI:43474"/>
        <dbReference type="ChEBI" id="CHEBI:83144"/>
        <dbReference type="ChEBI" id="CHEBI:83145"/>
        <dbReference type="ChEBI" id="CHEBI:456216"/>
        <dbReference type="EC" id="6.3.4.14"/>
    </reaction>
</comment>
<dbReference type="RefSeq" id="WP_083562360.1">
    <property type="nucleotide sequence ID" value="NZ_AQQV01000003.1"/>
</dbReference>
<dbReference type="InterPro" id="IPR050856">
    <property type="entry name" value="Biotin_carboxylase_complex"/>
</dbReference>
<dbReference type="Proteomes" id="UP000192342">
    <property type="component" value="Unassembled WGS sequence"/>
</dbReference>
<dbReference type="STRING" id="1317117.ATO7_12913"/>
<dbReference type="InterPro" id="IPR011761">
    <property type="entry name" value="ATP-grasp"/>
</dbReference>
<dbReference type="AlphaFoldDB" id="A0A1Y1SC49"/>
<dbReference type="Pfam" id="PF02786">
    <property type="entry name" value="CPSase_L_D2"/>
    <property type="match status" value="1"/>
</dbReference>
<dbReference type="GO" id="GO:0005524">
    <property type="term" value="F:ATP binding"/>
    <property type="evidence" value="ECO:0007669"/>
    <property type="project" value="UniProtKB-UniRule"/>
</dbReference>
<dbReference type="PROSITE" id="PS00866">
    <property type="entry name" value="CPSASE_1"/>
    <property type="match status" value="1"/>
</dbReference>
<dbReference type="InterPro" id="IPR016185">
    <property type="entry name" value="PreATP-grasp_dom_sf"/>
</dbReference>
<dbReference type="FunFam" id="3.30.1490.20:FF:000003">
    <property type="entry name" value="acetyl-CoA carboxylase isoform X1"/>
    <property type="match status" value="1"/>
</dbReference>
<dbReference type="NCBIfam" id="NF006367">
    <property type="entry name" value="PRK08591.1"/>
    <property type="match status" value="1"/>
</dbReference>
<accession>A0A1Y1SC49</accession>
<keyword evidence="6" id="KW-0436">Ligase</keyword>
<dbReference type="Gene3D" id="2.40.50.100">
    <property type="match status" value="1"/>
</dbReference>
<evidence type="ECO:0000256" key="11">
    <source>
        <dbReference type="ARBA" id="ARBA00048600"/>
    </source>
</evidence>
<comment type="pathway">
    <text evidence="3">Lipid metabolism; malonyl-CoA biosynthesis; malonyl-CoA from acetyl-CoA: step 1/1.</text>
</comment>
<dbReference type="InterPro" id="IPR011053">
    <property type="entry name" value="Single_hybrid_motif"/>
</dbReference>
<comment type="caution">
    <text evidence="16">The sequence shown here is derived from an EMBL/GenBank/DDBJ whole genome shotgun (WGS) entry which is preliminary data.</text>
</comment>
<dbReference type="EMBL" id="AQQV01000003">
    <property type="protein sequence ID" value="ORE86198.1"/>
    <property type="molecule type" value="Genomic_DNA"/>
</dbReference>
<dbReference type="PROSITE" id="PS00867">
    <property type="entry name" value="CPSASE_2"/>
    <property type="match status" value="1"/>
</dbReference>
<dbReference type="GO" id="GO:0004075">
    <property type="term" value="F:biotin carboxylase activity"/>
    <property type="evidence" value="ECO:0007669"/>
    <property type="project" value="UniProtKB-EC"/>
</dbReference>
<evidence type="ECO:0000256" key="2">
    <source>
        <dbReference type="ARBA" id="ARBA00003761"/>
    </source>
</evidence>
<evidence type="ECO:0000313" key="17">
    <source>
        <dbReference type="Proteomes" id="UP000192342"/>
    </source>
</evidence>
<dbReference type="InterPro" id="IPR011764">
    <property type="entry name" value="Biotin_carboxylation_dom"/>
</dbReference>
<dbReference type="FunFam" id="3.30.470.20:FF:000028">
    <property type="entry name" value="Methylcrotonoyl-CoA carboxylase subunit alpha, mitochondrial"/>
    <property type="match status" value="1"/>
</dbReference>
<feature type="domain" description="ATP-grasp" evidence="14">
    <location>
        <begin position="122"/>
        <end position="319"/>
    </location>
</feature>
<gene>
    <name evidence="16" type="ORF">ATO7_12913</name>
</gene>
<dbReference type="Pfam" id="PF00289">
    <property type="entry name" value="Biotin_carb_N"/>
    <property type="match status" value="1"/>
</dbReference>
<feature type="domain" description="Lipoyl-binding" evidence="13">
    <location>
        <begin position="583"/>
        <end position="658"/>
    </location>
</feature>
<dbReference type="Pfam" id="PF00364">
    <property type="entry name" value="Biotin_lipoyl"/>
    <property type="match status" value="1"/>
</dbReference>
<dbReference type="InterPro" id="IPR005482">
    <property type="entry name" value="Biotin_COase_C"/>
</dbReference>
<proteinExistence type="predicted"/>
<dbReference type="PROSITE" id="PS50975">
    <property type="entry name" value="ATP_GRASP"/>
    <property type="match status" value="1"/>
</dbReference>
<dbReference type="Pfam" id="PF02785">
    <property type="entry name" value="Biotin_carb_C"/>
    <property type="match status" value="1"/>
</dbReference>
<comment type="function">
    <text evidence="2">This protein is a component of the acetyl coenzyme A carboxylase complex; first, biotin carboxylase catalyzes the carboxylation of the carrier protein and then the transcarboxylase transfers the carboxyl group to form malonyl-CoA.</text>
</comment>
<evidence type="ECO:0000256" key="6">
    <source>
        <dbReference type="ARBA" id="ARBA00022598"/>
    </source>
</evidence>
<evidence type="ECO:0000256" key="10">
    <source>
        <dbReference type="ARBA" id="ARBA00033786"/>
    </source>
</evidence>
<dbReference type="InterPro" id="IPR011054">
    <property type="entry name" value="Rudment_hybrid_motif"/>
</dbReference>
<evidence type="ECO:0000256" key="12">
    <source>
        <dbReference type="PROSITE-ProRule" id="PRU00409"/>
    </source>
</evidence>
<sequence length="665" mass="72635">MRSIQKVLIANRGEIAVRIIQGARKLGLRTVAVYSDADRHARHVLEADQAVHIGPSTVAESYLRADRLIAAAKAAGAQAIHPGYGFLAENADFAQACADAGLVFVGPSPDAIALMGNKRASKIKMIDAGVPCVPGYEGADQDDATLLQEIGKIGFPVMIKAAAGGGGRGMRLCHSQDEAAAQIRSARSEAESAFGSGELILEKAVIGARHVEIQVFGDQHGQVVHLGERDCSVQRRHQKVVEESPSPAVDEALRARMGEAAVQAARSIDYQGAGTVEFLLGADGAFYFLEMNTRLQVEHPVTELVTGVDLVEWQFRIADGEPLPLSQDNITQQGHAIEVRLCAEDSRHGDVPQTGPVLRWRVPQGEGVRMDHGLVEGGEVSPFYDSMLGKLIVYGHDREAARLRLRRALVDTTLHGVISNIDFLQQIIQEADFASGDFHTGYIPAHFPDEQRAAETPDAAHWAVAAMVLYWDDTWQLYSEADFATDMLGWMSANRSEQYLKLRWEDVEQTVYLLNEGGRRCTVRVGDQQFHFDVDACDGFERQFYFEGVRRSARYTRQDHQIWVSFDARTWCYADLTLVPPAPPEAGSDGRICANSDGKLLDVAVQVGDQVAPGQTIAVLEAMKMEFQLTTPVAGRVVAVNASAGDQVANRQLIVELSVEENDDA</sequence>
<evidence type="ECO:0000256" key="3">
    <source>
        <dbReference type="ARBA" id="ARBA00004956"/>
    </source>
</evidence>
<name>A0A1Y1SC49_9GAMM</name>
<dbReference type="InterPro" id="IPR000089">
    <property type="entry name" value="Biotin_lipoyl"/>
</dbReference>
<dbReference type="PROSITE" id="PS50979">
    <property type="entry name" value="BC"/>
    <property type="match status" value="1"/>
</dbReference>
<evidence type="ECO:0000259" key="14">
    <source>
        <dbReference type="PROSITE" id="PS50975"/>
    </source>
</evidence>
<protein>
    <recommendedName>
        <fullName evidence="5">Biotin carboxylase</fullName>
    </recommendedName>
    <alternativeName>
        <fullName evidence="10">Acetyl-coenzyme A carboxylase biotin carboxylase subunit A</fullName>
    </alternativeName>
</protein>
<dbReference type="CDD" id="cd06850">
    <property type="entry name" value="biotinyl_domain"/>
    <property type="match status" value="1"/>
</dbReference>
<dbReference type="SUPFAM" id="SSF51246">
    <property type="entry name" value="Rudiment single hybrid motif"/>
    <property type="match status" value="1"/>
</dbReference>
<dbReference type="FunFam" id="3.40.50.20:FF:000010">
    <property type="entry name" value="Propionyl-CoA carboxylase subunit alpha"/>
    <property type="match status" value="1"/>
</dbReference>
<feature type="domain" description="Biotin carboxylation" evidence="15">
    <location>
        <begin position="3"/>
        <end position="448"/>
    </location>
</feature>
<dbReference type="PANTHER" id="PTHR18866:SF33">
    <property type="entry name" value="METHYLCROTONOYL-COA CARBOXYLASE SUBUNIT ALPHA, MITOCHONDRIAL-RELATED"/>
    <property type="match status" value="1"/>
</dbReference>
<evidence type="ECO:0000256" key="1">
    <source>
        <dbReference type="ARBA" id="ARBA00001953"/>
    </source>
</evidence>
<comment type="cofactor">
    <cofactor evidence="1">
        <name>biotin</name>
        <dbReference type="ChEBI" id="CHEBI:57586"/>
    </cofactor>
</comment>
<evidence type="ECO:0000259" key="13">
    <source>
        <dbReference type="PROSITE" id="PS50968"/>
    </source>
</evidence>
<organism evidence="16 17">
    <name type="scientific">Oceanococcus atlanticus</name>
    <dbReference type="NCBI Taxonomy" id="1317117"/>
    <lineage>
        <taxon>Bacteria</taxon>
        <taxon>Pseudomonadati</taxon>
        <taxon>Pseudomonadota</taxon>
        <taxon>Gammaproteobacteria</taxon>
        <taxon>Chromatiales</taxon>
        <taxon>Oceanococcaceae</taxon>
        <taxon>Oceanococcus</taxon>
    </lineage>
</organism>
<keyword evidence="7 12" id="KW-0547">Nucleotide-binding</keyword>
<dbReference type="SUPFAM" id="SSF56059">
    <property type="entry name" value="Glutathione synthetase ATP-binding domain-like"/>
    <property type="match status" value="1"/>
</dbReference>
<evidence type="ECO:0000256" key="8">
    <source>
        <dbReference type="ARBA" id="ARBA00022840"/>
    </source>
</evidence>